<dbReference type="GeneID" id="93123575"/>
<dbReference type="PANTHER" id="PTHR22911">
    <property type="entry name" value="ACYL-MALONYL CONDENSING ENZYME-RELATED"/>
    <property type="match status" value="1"/>
</dbReference>
<evidence type="ECO:0000256" key="2">
    <source>
        <dbReference type="ARBA" id="ARBA00007362"/>
    </source>
</evidence>
<keyword evidence="4" id="KW-1003">Cell membrane</keyword>
<feature type="transmembrane region" description="Helical" evidence="9">
    <location>
        <begin position="180"/>
        <end position="198"/>
    </location>
</feature>
<comment type="subcellular location">
    <subcellularLocation>
        <location evidence="1">Cell membrane</location>
        <topology evidence="1">Multi-pass membrane protein</topology>
    </subcellularLocation>
</comment>
<feature type="transmembrane region" description="Helical" evidence="9">
    <location>
        <begin position="264"/>
        <end position="285"/>
    </location>
</feature>
<dbReference type="InterPro" id="IPR037185">
    <property type="entry name" value="EmrE-like"/>
</dbReference>
<evidence type="ECO:0000256" key="7">
    <source>
        <dbReference type="ARBA" id="ARBA00023136"/>
    </source>
</evidence>
<sequence>MWLTNGPLLAVLSFILWGITPLYYKLLNDANAFELLAQRLFWSVPLLLALRLLFKQRTTWRAVWQDKRSLYCCLLGGAIMSVSWTTFIYALTHNLVLDASLGYFTNPLFAIALGVIFLHDRLTPFQRLAVLLAIIGLGYQIILLGRVPVLALVMGITFAFYGLVRKYIRYDIMTSLTLETLWMLPLAIGITFWLQLNGESGLTGISSTHYLLYILTAPVTYAPLLLFAAAIKRTSLTVVGLAQYVEPSLQFLLAVLLFGEPINVAKMVSFSLIWLGLALCIYEIFIIMRRPDPSTSPAASPAKAGARLPVGHHKR</sequence>
<feature type="domain" description="EamA" evidence="10">
    <location>
        <begin position="149"/>
        <end position="280"/>
    </location>
</feature>
<dbReference type="Pfam" id="PF00892">
    <property type="entry name" value="EamA"/>
    <property type="match status" value="2"/>
</dbReference>
<evidence type="ECO:0000256" key="4">
    <source>
        <dbReference type="ARBA" id="ARBA00022475"/>
    </source>
</evidence>
<dbReference type="STRING" id="636.AAW15_10785"/>
<evidence type="ECO:0000256" key="3">
    <source>
        <dbReference type="ARBA" id="ARBA00022448"/>
    </source>
</evidence>
<evidence type="ECO:0000259" key="10">
    <source>
        <dbReference type="Pfam" id="PF00892"/>
    </source>
</evidence>
<protein>
    <submittedName>
        <fullName evidence="11">EamA family transporter RarD</fullName>
    </submittedName>
</protein>
<feature type="transmembrane region" description="Helical" evidence="9">
    <location>
        <begin position="149"/>
        <end position="168"/>
    </location>
</feature>
<accession>A0A2A7U477</accession>
<feature type="transmembrane region" description="Helical" evidence="9">
    <location>
        <begin position="36"/>
        <end position="54"/>
    </location>
</feature>
<dbReference type="InterPro" id="IPR004626">
    <property type="entry name" value="RarD"/>
</dbReference>
<dbReference type="EMBL" id="PDDV01000013">
    <property type="protein sequence ID" value="PEH73222.1"/>
    <property type="molecule type" value="Genomic_DNA"/>
</dbReference>
<evidence type="ECO:0000256" key="5">
    <source>
        <dbReference type="ARBA" id="ARBA00022692"/>
    </source>
</evidence>
<feature type="domain" description="EamA" evidence="10">
    <location>
        <begin position="6"/>
        <end position="137"/>
    </location>
</feature>
<dbReference type="OrthoDB" id="369870at2"/>
<keyword evidence="7 9" id="KW-0472">Membrane</keyword>
<organism evidence="11 12">
    <name type="scientific">Edwardsiella tarda</name>
    <dbReference type="NCBI Taxonomy" id="636"/>
    <lineage>
        <taxon>Bacteria</taxon>
        <taxon>Pseudomonadati</taxon>
        <taxon>Pseudomonadota</taxon>
        <taxon>Gammaproteobacteria</taxon>
        <taxon>Enterobacterales</taxon>
        <taxon>Hafniaceae</taxon>
        <taxon>Edwardsiella</taxon>
    </lineage>
</organism>
<evidence type="ECO:0000256" key="6">
    <source>
        <dbReference type="ARBA" id="ARBA00022989"/>
    </source>
</evidence>
<dbReference type="PANTHER" id="PTHR22911:SF137">
    <property type="entry name" value="SOLUTE CARRIER FAMILY 35 MEMBER G2-RELATED"/>
    <property type="match status" value="1"/>
</dbReference>
<feature type="transmembrane region" description="Helical" evidence="9">
    <location>
        <begin position="238"/>
        <end position="258"/>
    </location>
</feature>
<feature type="transmembrane region" description="Helical" evidence="9">
    <location>
        <begin position="70"/>
        <end position="89"/>
    </location>
</feature>
<evidence type="ECO:0000313" key="12">
    <source>
        <dbReference type="Proteomes" id="UP000219788"/>
    </source>
</evidence>
<name>A0A2A7U477_EDWTA</name>
<evidence type="ECO:0000256" key="1">
    <source>
        <dbReference type="ARBA" id="ARBA00004651"/>
    </source>
</evidence>
<feature type="region of interest" description="Disordered" evidence="8">
    <location>
        <begin position="294"/>
        <end position="315"/>
    </location>
</feature>
<keyword evidence="3" id="KW-0813">Transport</keyword>
<comment type="caution">
    <text evidence="11">The sequence shown here is derived from an EMBL/GenBank/DDBJ whole genome shotgun (WGS) entry which is preliminary data.</text>
</comment>
<feature type="transmembrane region" description="Helical" evidence="9">
    <location>
        <begin position="125"/>
        <end position="143"/>
    </location>
</feature>
<evidence type="ECO:0000256" key="9">
    <source>
        <dbReference type="SAM" id="Phobius"/>
    </source>
</evidence>
<gene>
    <name evidence="11" type="primary">rarD</name>
    <name evidence="11" type="ORF">CRM76_15435</name>
</gene>
<keyword evidence="5 9" id="KW-0812">Transmembrane</keyword>
<dbReference type="Proteomes" id="UP000219788">
    <property type="component" value="Unassembled WGS sequence"/>
</dbReference>
<comment type="similarity">
    <text evidence="2">Belongs to the EamA transporter family.</text>
</comment>
<feature type="transmembrane region" description="Helical" evidence="9">
    <location>
        <begin position="101"/>
        <end position="118"/>
    </location>
</feature>
<dbReference type="GO" id="GO:0005886">
    <property type="term" value="C:plasma membrane"/>
    <property type="evidence" value="ECO:0007669"/>
    <property type="project" value="UniProtKB-SubCell"/>
</dbReference>
<proteinExistence type="inferred from homology"/>
<dbReference type="AlphaFoldDB" id="A0A2A7U477"/>
<feature type="transmembrane region" description="Helical" evidence="9">
    <location>
        <begin position="210"/>
        <end position="231"/>
    </location>
</feature>
<evidence type="ECO:0000256" key="8">
    <source>
        <dbReference type="SAM" id="MobiDB-lite"/>
    </source>
</evidence>
<dbReference type="SUPFAM" id="SSF103481">
    <property type="entry name" value="Multidrug resistance efflux transporter EmrE"/>
    <property type="match status" value="2"/>
</dbReference>
<dbReference type="RefSeq" id="WP_005284048.1">
    <property type="nucleotide sequence ID" value="NZ_AP028090.1"/>
</dbReference>
<reference evidence="12" key="1">
    <citation type="submission" date="2017-09" db="EMBL/GenBank/DDBJ databases">
        <title>FDA dAtabase for Regulatory Grade micrObial Sequences (FDA-ARGOS): Supporting development and validation of Infectious Disease Dx tests.</title>
        <authorList>
            <person name="Goldberg B."/>
            <person name="Campos J."/>
            <person name="Tallon L."/>
            <person name="Sadzewicz L."/>
            <person name="Ott S."/>
            <person name="Zhao X."/>
            <person name="Nagaraj S."/>
            <person name="Vavikolanu K."/>
            <person name="Aluvathingal J."/>
            <person name="Nadendla S."/>
            <person name="Geyer C."/>
            <person name="Sichtig H."/>
        </authorList>
    </citation>
    <scope>NUCLEOTIDE SEQUENCE [LARGE SCALE GENOMIC DNA]</scope>
    <source>
        <strain evidence="12">FDAARGOS_370</strain>
    </source>
</reference>
<feature type="transmembrane region" description="Helical" evidence="9">
    <location>
        <begin position="7"/>
        <end position="24"/>
    </location>
</feature>
<feature type="compositionally biased region" description="Low complexity" evidence="8">
    <location>
        <begin position="294"/>
        <end position="309"/>
    </location>
</feature>
<dbReference type="NCBIfam" id="TIGR00688">
    <property type="entry name" value="rarD"/>
    <property type="match status" value="1"/>
</dbReference>
<dbReference type="InterPro" id="IPR000620">
    <property type="entry name" value="EamA_dom"/>
</dbReference>
<keyword evidence="6 9" id="KW-1133">Transmembrane helix</keyword>
<evidence type="ECO:0000313" key="11">
    <source>
        <dbReference type="EMBL" id="PEH73222.1"/>
    </source>
</evidence>